<dbReference type="PANTHER" id="PTHR12526">
    <property type="entry name" value="GLYCOSYLTRANSFERASE"/>
    <property type="match status" value="1"/>
</dbReference>
<dbReference type="Proteomes" id="UP000707352">
    <property type="component" value="Unassembled WGS sequence"/>
</dbReference>
<protein>
    <submittedName>
        <fullName evidence="2">Glycosyltransferase family 4 protein</fullName>
    </submittedName>
</protein>
<evidence type="ECO:0000313" key="2">
    <source>
        <dbReference type="EMBL" id="NIX75369.1"/>
    </source>
</evidence>
<dbReference type="SUPFAM" id="SSF53756">
    <property type="entry name" value="UDP-Glycosyltransferase/glycogen phosphorylase"/>
    <property type="match status" value="1"/>
</dbReference>
<dbReference type="Pfam" id="PF13579">
    <property type="entry name" value="Glyco_trans_4_4"/>
    <property type="match status" value="1"/>
</dbReference>
<sequence length="389" mass="42860">MRIAVLDFHPLASDSRVLRTAEALHRAGHEVLLIGYGPAPKSVPYKVALLPDLPSPFAIRAGILLRQVSANLWPDSSHIFYWFHEGRRRAREILHAFKPDAVHANDWNTLPLALDAKARFGSRIVYDTHEMAIAEYEHSLKWRLAALAHVKAIEQRGIRAADAVITVSPGIAEALQEAYPGLKTPSVVRNVPDSVPASFRPSGSAIDVLFHGLLRDNRGLEAIIDSVPLWRDEFRLVFRGSASPSYLEGLKARAAARGVEARVRFEASVAPQDVVSRASEADIGLCLLPDTSRHNRFALPNKLFEYLAAGLAVITSPLPDMAAILQHYECGRLVPVDGAAIARAVNGLDRPAIDRMKRQALTAAEELSWGRERHTLISLYDKLPRASHP</sequence>
<dbReference type="EMBL" id="JAATJS010000001">
    <property type="protein sequence ID" value="NIX75369.1"/>
    <property type="molecule type" value="Genomic_DNA"/>
</dbReference>
<name>A0ABX0V6A5_9HYPH</name>
<dbReference type="InterPro" id="IPR028098">
    <property type="entry name" value="Glyco_trans_4-like_N"/>
</dbReference>
<dbReference type="Gene3D" id="3.40.50.2000">
    <property type="entry name" value="Glycogen Phosphorylase B"/>
    <property type="match status" value="2"/>
</dbReference>
<dbReference type="Pfam" id="PF13692">
    <property type="entry name" value="Glyco_trans_1_4"/>
    <property type="match status" value="1"/>
</dbReference>
<evidence type="ECO:0000313" key="3">
    <source>
        <dbReference type="Proteomes" id="UP000707352"/>
    </source>
</evidence>
<accession>A0ABX0V6A5</accession>
<organism evidence="2 3">
    <name type="scientific">Microvirga terricola</name>
    <dbReference type="NCBI Taxonomy" id="2719797"/>
    <lineage>
        <taxon>Bacteria</taxon>
        <taxon>Pseudomonadati</taxon>
        <taxon>Pseudomonadota</taxon>
        <taxon>Alphaproteobacteria</taxon>
        <taxon>Hyphomicrobiales</taxon>
        <taxon>Methylobacteriaceae</taxon>
        <taxon>Microvirga</taxon>
    </lineage>
</organism>
<dbReference type="PANTHER" id="PTHR12526:SF600">
    <property type="entry name" value="GLYCOSYL TRANSFERASE GROUP 1"/>
    <property type="match status" value="1"/>
</dbReference>
<keyword evidence="3" id="KW-1185">Reference proteome</keyword>
<comment type="caution">
    <text evidence="2">The sequence shown here is derived from an EMBL/GenBank/DDBJ whole genome shotgun (WGS) entry which is preliminary data.</text>
</comment>
<feature type="domain" description="Glycosyltransferase subfamily 4-like N-terminal" evidence="1">
    <location>
        <begin position="16"/>
        <end position="177"/>
    </location>
</feature>
<proteinExistence type="predicted"/>
<gene>
    <name evidence="2" type="ORF">HB375_01920</name>
</gene>
<dbReference type="RefSeq" id="WP_167671256.1">
    <property type="nucleotide sequence ID" value="NZ_JAATJS010000001.1"/>
</dbReference>
<evidence type="ECO:0000259" key="1">
    <source>
        <dbReference type="Pfam" id="PF13579"/>
    </source>
</evidence>
<reference evidence="2 3" key="1">
    <citation type="submission" date="2020-03" db="EMBL/GenBank/DDBJ databases">
        <title>The genome sequence of Microvirga sp. c23x22.</title>
        <authorList>
            <person name="Zhang X."/>
        </authorList>
    </citation>
    <scope>NUCLEOTIDE SEQUENCE [LARGE SCALE GENOMIC DNA]</scope>
    <source>
        <strain evidence="3">c23x22</strain>
    </source>
</reference>